<evidence type="ECO:0000256" key="1">
    <source>
        <dbReference type="ARBA" id="ARBA00001954"/>
    </source>
</evidence>
<dbReference type="Proteomes" id="UP000183810">
    <property type="component" value="Chromosome"/>
</dbReference>
<dbReference type="EMBL" id="CP018082">
    <property type="protein sequence ID" value="APE36194.1"/>
    <property type="molecule type" value="Genomic_DNA"/>
</dbReference>
<gene>
    <name evidence="5" type="ORF">BOX37_22225</name>
</gene>
<keyword evidence="2" id="KW-0560">Oxidoreductase</keyword>
<evidence type="ECO:0000313" key="6">
    <source>
        <dbReference type="Proteomes" id="UP000183810"/>
    </source>
</evidence>
<organism evidence="5 6">
    <name type="scientific">Nocardia mangyaensis</name>
    <dbReference type="NCBI Taxonomy" id="2213200"/>
    <lineage>
        <taxon>Bacteria</taxon>
        <taxon>Bacillati</taxon>
        <taxon>Actinomycetota</taxon>
        <taxon>Actinomycetes</taxon>
        <taxon>Mycobacteriales</taxon>
        <taxon>Nocardiaceae</taxon>
        <taxon>Nocardia</taxon>
    </lineage>
</organism>
<sequence length="328" mass="37597">MKGVPMQDNSFAERFPVHAMRGDATAVREYLRTTARAELLEHGAVLLRDTGLTETGELESMSRELMSTLYEAYTGGVVPRSNHSRYVFSSTELNGLFNLKLHNEMAYQRNYPRYITFFCETPSRWGGQTPIAHESDIQRELGGEFGARIAGDNVVYTRRYLSRDRHPSRVRRFPSMFVSWQDSFGTEDRAEVETKCAELELKFEWSAEETLEVRSVLPVFRTLPETGREVFFNQVLTQNFSRGGLGTAGYAAHRLFGFSTASAPRHSAFEREGELTSADVATLNRAYTRAEVSFRWRRGDWMLVDNLQAMHARRRFLGERSIWVVMGE</sequence>
<dbReference type="InterPro" id="IPR042098">
    <property type="entry name" value="TauD-like_sf"/>
</dbReference>
<name>A0A1J0VW17_9NOCA</name>
<feature type="domain" description="TauD/TfdA-like" evidence="4">
    <location>
        <begin position="32"/>
        <end position="325"/>
    </location>
</feature>
<evidence type="ECO:0000259" key="4">
    <source>
        <dbReference type="Pfam" id="PF02668"/>
    </source>
</evidence>
<evidence type="ECO:0000256" key="3">
    <source>
        <dbReference type="ARBA" id="ARBA00023004"/>
    </source>
</evidence>
<dbReference type="AlphaFoldDB" id="A0A1J0VW17"/>
<accession>A0A1J0VW17</accession>
<dbReference type="InterPro" id="IPR003819">
    <property type="entry name" value="TauD/TfdA-like"/>
</dbReference>
<protein>
    <recommendedName>
        <fullName evidence="4">TauD/TfdA-like domain-containing protein</fullName>
    </recommendedName>
</protein>
<evidence type="ECO:0000313" key="5">
    <source>
        <dbReference type="EMBL" id="APE36194.1"/>
    </source>
</evidence>
<keyword evidence="3" id="KW-0408">Iron</keyword>
<reference evidence="5" key="1">
    <citation type="submission" date="2016-11" db="EMBL/GenBank/DDBJ databases">
        <authorList>
            <person name="Jaros S."/>
            <person name="Januszkiewicz K."/>
            <person name="Wedrychowicz H."/>
        </authorList>
    </citation>
    <scope>NUCLEOTIDE SEQUENCE [LARGE SCALE GENOMIC DNA]</scope>
    <source>
        <strain evidence="5">Y48</strain>
    </source>
</reference>
<dbReference type="PANTHER" id="PTHR10696:SF21">
    <property type="entry name" value="TAUD_TFDA-LIKE DOMAIN-CONTAINING PROTEIN"/>
    <property type="match status" value="1"/>
</dbReference>
<proteinExistence type="predicted"/>
<dbReference type="Pfam" id="PF02668">
    <property type="entry name" value="TauD"/>
    <property type="match status" value="1"/>
</dbReference>
<dbReference type="GO" id="GO:0016491">
    <property type="term" value="F:oxidoreductase activity"/>
    <property type="evidence" value="ECO:0007669"/>
    <property type="project" value="UniProtKB-KW"/>
</dbReference>
<dbReference type="SUPFAM" id="SSF51197">
    <property type="entry name" value="Clavaminate synthase-like"/>
    <property type="match status" value="1"/>
</dbReference>
<dbReference type="PANTHER" id="PTHR10696">
    <property type="entry name" value="GAMMA-BUTYROBETAINE HYDROXYLASE-RELATED"/>
    <property type="match status" value="1"/>
</dbReference>
<dbReference type="Gene3D" id="3.60.130.10">
    <property type="entry name" value="Clavaminate synthase-like"/>
    <property type="match status" value="1"/>
</dbReference>
<keyword evidence="6" id="KW-1185">Reference proteome</keyword>
<dbReference type="InterPro" id="IPR050411">
    <property type="entry name" value="AlphaKG_dependent_hydroxylases"/>
</dbReference>
<evidence type="ECO:0000256" key="2">
    <source>
        <dbReference type="ARBA" id="ARBA00023002"/>
    </source>
</evidence>
<comment type="cofactor">
    <cofactor evidence="1">
        <name>Fe(2+)</name>
        <dbReference type="ChEBI" id="CHEBI:29033"/>
    </cofactor>
</comment>
<dbReference type="KEGG" id="nsl:BOX37_22225"/>